<evidence type="ECO:0000256" key="3">
    <source>
        <dbReference type="SAM" id="MobiDB-lite"/>
    </source>
</evidence>
<dbReference type="PANTHER" id="PTHR30055">
    <property type="entry name" value="HTH-TYPE TRANSCRIPTIONAL REGULATOR RUTR"/>
    <property type="match status" value="1"/>
</dbReference>
<dbReference type="InterPro" id="IPR050109">
    <property type="entry name" value="HTH-type_TetR-like_transc_reg"/>
</dbReference>
<dbReference type="AlphaFoldDB" id="A0A6N9Z4V0"/>
<evidence type="ECO:0000313" key="5">
    <source>
        <dbReference type="EMBL" id="NEG89175.1"/>
    </source>
</evidence>
<dbReference type="EMBL" id="WHZW01000007">
    <property type="protein sequence ID" value="NEG89175.1"/>
    <property type="molecule type" value="Genomic_DNA"/>
</dbReference>
<reference evidence="5 6" key="1">
    <citation type="submission" date="2019-10" db="EMBL/GenBank/DDBJ databases">
        <title>Bifidobacterium from non-human primates.</title>
        <authorList>
            <person name="Modesto M."/>
        </authorList>
    </citation>
    <scope>NUCLEOTIDE SEQUENCE [LARGE SCALE GENOMIC DNA]</scope>
    <source>
        <strain evidence="5 6">TRE17</strain>
    </source>
</reference>
<accession>A0A6N9Z4V0</accession>
<evidence type="ECO:0000256" key="2">
    <source>
        <dbReference type="PROSITE-ProRule" id="PRU00335"/>
    </source>
</evidence>
<feature type="DNA-binding region" description="H-T-H motif" evidence="2">
    <location>
        <begin position="75"/>
        <end position="94"/>
    </location>
</feature>
<organism evidence="5 6">
    <name type="scientific">Bifidobacterium aerophilum</name>
    <dbReference type="NCBI Taxonomy" id="1798155"/>
    <lineage>
        <taxon>Bacteria</taxon>
        <taxon>Bacillati</taxon>
        <taxon>Actinomycetota</taxon>
        <taxon>Actinomycetes</taxon>
        <taxon>Bifidobacteriales</taxon>
        <taxon>Bifidobacteriaceae</taxon>
        <taxon>Bifidobacterium</taxon>
    </lineage>
</organism>
<keyword evidence="1 2" id="KW-0238">DNA-binding</keyword>
<dbReference type="InterPro" id="IPR009057">
    <property type="entry name" value="Homeodomain-like_sf"/>
</dbReference>
<keyword evidence="6" id="KW-1185">Reference proteome</keyword>
<dbReference type="InterPro" id="IPR001647">
    <property type="entry name" value="HTH_TetR"/>
</dbReference>
<evidence type="ECO:0000313" key="6">
    <source>
        <dbReference type="Proteomes" id="UP000469194"/>
    </source>
</evidence>
<gene>
    <name evidence="5" type="ORF">GFD25_03995</name>
</gene>
<evidence type="ECO:0000259" key="4">
    <source>
        <dbReference type="PROSITE" id="PS50977"/>
    </source>
</evidence>
<feature type="region of interest" description="Disordered" evidence="3">
    <location>
        <begin position="1"/>
        <end position="33"/>
    </location>
</feature>
<dbReference type="SUPFAM" id="SSF46689">
    <property type="entry name" value="Homeodomain-like"/>
    <property type="match status" value="1"/>
</dbReference>
<dbReference type="GO" id="GO:0000976">
    <property type="term" value="F:transcription cis-regulatory region binding"/>
    <property type="evidence" value="ECO:0007669"/>
    <property type="project" value="TreeGrafter"/>
</dbReference>
<comment type="caution">
    <text evidence="5">The sequence shown here is derived from an EMBL/GenBank/DDBJ whole genome shotgun (WGS) entry which is preliminary data.</text>
</comment>
<feature type="compositionally biased region" description="Basic and acidic residues" evidence="3">
    <location>
        <begin position="7"/>
        <end position="16"/>
    </location>
</feature>
<feature type="domain" description="HTH tetR-type" evidence="4">
    <location>
        <begin position="52"/>
        <end position="112"/>
    </location>
</feature>
<dbReference type="PRINTS" id="PR00455">
    <property type="entry name" value="HTHTETR"/>
</dbReference>
<dbReference type="Gene3D" id="1.10.357.10">
    <property type="entry name" value="Tetracycline Repressor, domain 2"/>
    <property type="match status" value="1"/>
</dbReference>
<dbReference type="GO" id="GO:0003700">
    <property type="term" value="F:DNA-binding transcription factor activity"/>
    <property type="evidence" value="ECO:0007669"/>
    <property type="project" value="TreeGrafter"/>
</dbReference>
<dbReference type="PROSITE" id="PS50977">
    <property type="entry name" value="HTH_TETR_2"/>
    <property type="match status" value="1"/>
</dbReference>
<sequence length="240" mass="26609">MTGAGDDVSRLDDGPDRTAVGDSARVESRRSMRGVSVKAAASRTRWQRRKRARTRASLNAVALRLFDECGYSSVTTRRIADEAGVSPITLFRYFPAKEDLVIGLFDADGFADRFRRESVRKDASAVDVVRSFVSVMLGEMEQSSADELAVRMRIIRADDGLTKVVYSRIPDWTTKIMHVVRDDRGGVGSGRSSDSPIAVTMLVSGLVEAMFEWSRRCDAEFRADIDLLVDIMSDACSLLR</sequence>
<protein>
    <submittedName>
        <fullName evidence="5">TetR family transcriptional regulator</fullName>
    </submittedName>
</protein>
<dbReference type="Proteomes" id="UP000469194">
    <property type="component" value="Unassembled WGS sequence"/>
</dbReference>
<name>A0A6N9Z4V0_9BIFI</name>
<dbReference type="PANTHER" id="PTHR30055:SF226">
    <property type="entry name" value="HTH-TYPE TRANSCRIPTIONAL REGULATOR PKSA"/>
    <property type="match status" value="1"/>
</dbReference>
<dbReference type="Pfam" id="PF00440">
    <property type="entry name" value="TetR_N"/>
    <property type="match status" value="1"/>
</dbReference>
<evidence type="ECO:0000256" key="1">
    <source>
        <dbReference type="ARBA" id="ARBA00023125"/>
    </source>
</evidence>
<proteinExistence type="predicted"/>